<reference evidence="2" key="1">
    <citation type="submission" date="2019-11" db="EMBL/GenBank/DDBJ databases">
        <title>Isolation and characterization of two novel species in the genus Thiomicrorhabdus.</title>
        <authorList>
            <person name="Mochizuki J."/>
            <person name="Kojima H."/>
            <person name="Fukui M."/>
        </authorList>
    </citation>
    <scope>NUCLEOTIDE SEQUENCE [LARGE SCALE GENOMIC DNA]</scope>
    <source>
        <strain evidence="2">AkT22</strain>
    </source>
</reference>
<accession>A0A6F8PMJ7</accession>
<name>A0A6F8PMJ7_9GAMM</name>
<dbReference type="Proteomes" id="UP000501466">
    <property type="component" value="Chromosome"/>
</dbReference>
<evidence type="ECO:0008006" key="3">
    <source>
        <dbReference type="Google" id="ProtNLM"/>
    </source>
</evidence>
<evidence type="ECO:0000313" key="1">
    <source>
        <dbReference type="EMBL" id="BBP43267.1"/>
    </source>
</evidence>
<dbReference type="PANTHER" id="PTHR35609:SF1">
    <property type="entry name" value="MACRO DOMAIN-CONTAINING PROTEIN"/>
    <property type="match status" value="1"/>
</dbReference>
<dbReference type="EMBL" id="AP021888">
    <property type="protein sequence ID" value="BBP43267.1"/>
    <property type="molecule type" value="Genomic_DNA"/>
</dbReference>
<organism evidence="1 2">
    <name type="scientific">Thiosulfativibrio zosterae</name>
    <dbReference type="NCBI Taxonomy" id="2675053"/>
    <lineage>
        <taxon>Bacteria</taxon>
        <taxon>Pseudomonadati</taxon>
        <taxon>Pseudomonadota</taxon>
        <taxon>Gammaproteobacteria</taxon>
        <taxon>Thiotrichales</taxon>
        <taxon>Piscirickettsiaceae</taxon>
        <taxon>Thiosulfativibrio</taxon>
    </lineage>
</organism>
<dbReference type="KEGG" id="tzo:THMIRHAT_10130"/>
<protein>
    <recommendedName>
        <fullName evidence="3">Macro domain-containing protein</fullName>
    </recommendedName>
</protein>
<dbReference type="RefSeq" id="WP_198415249.1">
    <property type="nucleotide sequence ID" value="NZ_AP021888.1"/>
</dbReference>
<proteinExistence type="predicted"/>
<sequence>MAQDKQPNQLSEWVGDVQVLHQDPKNQNAIFQVASQFNLLEMVSPRVTPLAGITGYAYDKTQGPVCAMACAAGTLYRNYLVDMAGQKGQTDQCQLNMLDEFERAANHKKHGFWTMQNGYVMPSKPGLVKFKQFLSALSTEEAENLKALIKVGLQQNTQVTLNQAQHCVSQVYCSALPLAYHPYQDDLWQPFAQWVLDAAYEATFHHALLEKHRTGNRRIYLTLLGGGAFGNPTDWIIHAIEKSLHQFANCNLEIIFVSYGQSSQAVQSLLKRAGVSI</sequence>
<dbReference type="PANTHER" id="PTHR35609">
    <property type="entry name" value="MACRO DOMAIN-CONTAINING PROTEIN"/>
    <property type="match status" value="1"/>
</dbReference>
<keyword evidence="2" id="KW-1185">Reference proteome</keyword>
<evidence type="ECO:0000313" key="2">
    <source>
        <dbReference type="Proteomes" id="UP000501466"/>
    </source>
</evidence>
<gene>
    <name evidence="1" type="ORF">THMIRHAT_10130</name>
</gene>
<dbReference type="AlphaFoldDB" id="A0A6F8PMJ7"/>